<organism evidence="1 2">
    <name type="scientific">Streptomyces coeruleofuscus</name>
    <dbReference type="NCBI Taxonomy" id="66879"/>
    <lineage>
        <taxon>Bacteria</taxon>
        <taxon>Bacillati</taxon>
        <taxon>Actinomycetota</taxon>
        <taxon>Actinomycetes</taxon>
        <taxon>Kitasatosporales</taxon>
        <taxon>Streptomycetaceae</taxon>
        <taxon>Streptomyces</taxon>
    </lineage>
</organism>
<dbReference type="Proteomes" id="UP001499986">
    <property type="component" value="Unassembled WGS sequence"/>
</dbReference>
<accession>A0ABN3HRG0</accession>
<gene>
    <name evidence="1" type="ORF">GCM10010255_11340</name>
</gene>
<evidence type="ECO:0000313" key="1">
    <source>
        <dbReference type="EMBL" id="GAA2385897.1"/>
    </source>
</evidence>
<protein>
    <submittedName>
        <fullName evidence="1">Uncharacterized protein</fullName>
    </submittedName>
</protein>
<dbReference type="RefSeq" id="WP_346137691.1">
    <property type="nucleotide sequence ID" value="NZ_BAAASE010000001.1"/>
</dbReference>
<keyword evidence="2" id="KW-1185">Reference proteome</keyword>
<proteinExistence type="predicted"/>
<comment type="caution">
    <text evidence="1">The sequence shown here is derived from an EMBL/GenBank/DDBJ whole genome shotgun (WGS) entry which is preliminary data.</text>
</comment>
<sequence>MKLTYVRFEGTPQELDASDVVRELIQQQLPGTVDTARPTPQVVADPDSDDFVNFGWQVEGDVPGVADEGQETVKAQLGFNPAAQQFIDFMAEAGSWESVGVHGIKRKTWQEGDPLDYSGYLRLRRKGSQYGGFAYAFASTGVVNFRLLHSAEIAELAPDAYPLATGHRRYRVNIQIRDEKTLKQALALAELAYDAT</sequence>
<reference evidence="1 2" key="1">
    <citation type="journal article" date="2019" name="Int. J. Syst. Evol. Microbiol.">
        <title>The Global Catalogue of Microorganisms (GCM) 10K type strain sequencing project: providing services to taxonomists for standard genome sequencing and annotation.</title>
        <authorList>
            <consortium name="The Broad Institute Genomics Platform"/>
            <consortium name="The Broad Institute Genome Sequencing Center for Infectious Disease"/>
            <person name="Wu L."/>
            <person name="Ma J."/>
        </authorList>
    </citation>
    <scope>NUCLEOTIDE SEQUENCE [LARGE SCALE GENOMIC DNA]</scope>
    <source>
        <strain evidence="1 2">JCM 4358</strain>
    </source>
</reference>
<evidence type="ECO:0000313" key="2">
    <source>
        <dbReference type="Proteomes" id="UP001499986"/>
    </source>
</evidence>
<name>A0ABN3HRG0_9ACTN</name>
<dbReference type="EMBL" id="BAAASE010000001">
    <property type="protein sequence ID" value="GAA2385897.1"/>
    <property type="molecule type" value="Genomic_DNA"/>
</dbReference>